<reference evidence="2 3" key="1">
    <citation type="submission" date="2023-08" db="EMBL/GenBank/DDBJ databases">
        <title>Black Yeasts Isolated from many extreme environments.</title>
        <authorList>
            <person name="Coleine C."/>
            <person name="Stajich J.E."/>
            <person name="Selbmann L."/>
        </authorList>
    </citation>
    <scope>NUCLEOTIDE SEQUENCE [LARGE SCALE GENOMIC DNA]</scope>
    <source>
        <strain evidence="2 3">CCFEE 5935</strain>
    </source>
</reference>
<dbReference type="GeneID" id="89924032"/>
<protein>
    <submittedName>
        <fullName evidence="2">Uncharacterized protein</fullName>
    </submittedName>
</protein>
<dbReference type="AlphaFoldDB" id="A0AAV9PIZ0"/>
<dbReference type="RefSeq" id="XP_064661283.1">
    <property type="nucleotide sequence ID" value="XM_064799944.1"/>
</dbReference>
<name>A0AAV9PIZ0_9PEZI</name>
<dbReference type="Proteomes" id="UP001337655">
    <property type="component" value="Unassembled WGS sequence"/>
</dbReference>
<feature type="transmembrane region" description="Helical" evidence="1">
    <location>
        <begin position="67"/>
        <end position="89"/>
    </location>
</feature>
<keyword evidence="3" id="KW-1185">Reference proteome</keyword>
<keyword evidence="1" id="KW-1133">Transmembrane helix</keyword>
<gene>
    <name evidence="2" type="ORF">LTR77_002685</name>
</gene>
<keyword evidence="1" id="KW-0812">Transmembrane</keyword>
<comment type="caution">
    <text evidence="2">The sequence shown here is derived from an EMBL/GenBank/DDBJ whole genome shotgun (WGS) entry which is preliminary data.</text>
</comment>
<evidence type="ECO:0000256" key="1">
    <source>
        <dbReference type="SAM" id="Phobius"/>
    </source>
</evidence>
<accession>A0AAV9PIZ0</accession>
<sequence length="172" mass="19122">MLEQFRGSSLFLTLQHALQVVLAGYALRHSYVAITKLRKYEATTKKAAKWSDEAQQQLNKTRTTQGAGAITAVVSLLASLTLIALPNFFSGRTRSFVSPTLLVLVIGARRYIKSFWAPGDADSKGKDKGTVVPLPKMEEYNEAVQKTEDLLKCLEYLEYSWVITSVFGLMKA</sequence>
<organism evidence="2 3">
    <name type="scientific">Saxophila tyrrhenica</name>
    <dbReference type="NCBI Taxonomy" id="1690608"/>
    <lineage>
        <taxon>Eukaryota</taxon>
        <taxon>Fungi</taxon>
        <taxon>Dikarya</taxon>
        <taxon>Ascomycota</taxon>
        <taxon>Pezizomycotina</taxon>
        <taxon>Dothideomycetes</taxon>
        <taxon>Dothideomycetidae</taxon>
        <taxon>Mycosphaerellales</taxon>
        <taxon>Extremaceae</taxon>
        <taxon>Saxophila</taxon>
    </lineage>
</organism>
<evidence type="ECO:0000313" key="2">
    <source>
        <dbReference type="EMBL" id="KAK5172565.1"/>
    </source>
</evidence>
<proteinExistence type="predicted"/>
<keyword evidence="1" id="KW-0472">Membrane</keyword>
<evidence type="ECO:0000313" key="3">
    <source>
        <dbReference type="Proteomes" id="UP001337655"/>
    </source>
</evidence>
<dbReference type="EMBL" id="JAVRRT010000004">
    <property type="protein sequence ID" value="KAK5172565.1"/>
    <property type="molecule type" value="Genomic_DNA"/>
</dbReference>